<dbReference type="AlphaFoldDB" id="A0A0D6LR07"/>
<feature type="compositionally biased region" description="Polar residues" evidence="1">
    <location>
        <begin position="271"/>
        <end position="284"/>
    </location>
</feature>
<evidence type="ECO:0000313" key="4">
    <source>
        <dbReference type="EMBL" id="EPB74289.1"/>
    </source>
</evidence>
<feature type="chain" id="PRO_5002307409" evidence="3">
    <location>
        <begin position="21"/>
        <end position="693"/>
    </location>
</feature>
<sequence>MRLQPALLLVVGILNQICLTGSMKKGEKSGEKNTEKPRMLKTSLRYTSSLESSPEEGMHSLPPRKLPSMKPIAPNAQKFHGGESGGDIDDSSSTTAPNLQRKHEYSAEPEDISVKDPDLNDTTVTGFDNENGTNVTAVTGTGIGNASMFEITGNSTSKPLEELMQNSGGTSGGSTVNSGTTPELDETTFPPESFDVTDQESDKNGTTTDFDPLSFTDTEEATFPSEPFEIYNQTFDHSFENSTAGLSFLDNSTMESSTRRNAKKIPKKPETNGTEPPSDDLTGQQFETTIVTTKSLEDVVGGSSTATGKIAGGKLHRLLHGGTSTEAYSTHSGSFSPETTENPDENGPNLEDLMGKDQNSTNADTSAQTDVTATDEFIIESTSGTHDPEDEHHSGSPHEPSSTHGTSGDDIVHEATTTSADLHSASDDLNTRPTSEHGTSSGSSQHPHATGTTDEDHIPQKLPTIPADQSSTPDDGLNVTAAEHSTSEDIEQTSPHTAQTTKTKYPSGTLFPKPPQHRNKTDYNGTAEHLRFYRGNMDDILLTIALIGVCVLLVVLIIICLGIRNEKKHVQMRKDMRQEMLDEERFFKDYGQPPPMLPTPPKQRPPPPRPREEFAAPKEKKPDMGEKAPVATAPPPTASRSTEIEFTDATKKEAVFKNKTNDSVNSVVYRSLHRFKIVRNEQWLSWCARNEEI</sequence>
<reference evidence="4 5" key="1">
    <citation type="submission" date="2013-05" db="EMBL/GenBank/DDBJ databases">
        <title>Draft genome of the parasitic nematode Anyclostoma ceylanicum.</title>
        <authorList>
            <person name="Mitreva M."/>
        </authorList>
    </citation>
    <scope>NUCLEOTIDE SEQUENCE [LARGE SCALE GENOMIC DNA]</scope>
</reference>
<feature type="region of interest" description="Disordered" evidence="1">
    <location>
        <begin position="250"/>
        <end position="284"/>
    </location>
</feature>
<feature type="region of interest" description="Disordered" evidence="1">
    <location>
        <begin position="324"/>
        <end position="520"/>
    </location>
</feature>
<keyword evidence="2" id="KW-0812">Transmembrane</keyword>
<feature type="signal peptide" evidence="3">
    <location>
        <begin position="1"/>
        <end position="20"/>
    </location>
</feature>
<feature type="region of interest" description="Disordered" evidence="1">
    <location>
        <begin position="159"/>
        <end position="218"/>
    </location>
</feature>
<evidence type="ECO:0000256" key="1">
    <source>
        <dbReference type="SAM" id="MobiDB-lite"/>
    </source>
</evidence>
<feature type="compositionally biased region" description="Basic and acidic residues" evidence="1">
    <location>
        <begin position="609"/>
        <end position="626"/>
    </location>
</feature>
<feature type="region of interest" description="Disordered" evidence="1">
    <location>
        <begin position="588"/>
        <end position="643"/>
    </location>
</feature>
<proteinExistence type="predicted"/>
<keyword evidence="5" id="KW-1185">Reference proteome</keyword>
<feature type="compositionally biased region" description="Basic and acidic residues" evidence="1">
    <location>
        <begin position="101"/>
        <end position="118"/>
    </location>
</feature>
<name>A0A0D6LR07_9BILA</name>
<organism evidence="4 5">
    <name type="scientific">Ancylostoma ceylanicum</name>
    <dbReference type="NCBI Taxonomy" id="53326"/>
    <lineage>
        <taxon>Eukaryota</taxon>
        <taxon>Metazoa</taxon>
        <taxon>Ecdysozoa</taxon>
        <taxon>Nematoda</taxon>
        <taxon>Chromadorea</taxon>
        <taxon>Rhabditida</taxon>
        <taxon>Rhabditina</taxon>
        <taxon>Rhabditomorpha</taxon>
        <taxon>Strongyloidea</taxon>
        <taxon>Ancylostomatidae</taxon>
        <taxon>Ancylostomatinae</taxon>
        <taxon>Ancylostoma</taxon>
    </lineage>
</organism>
<feature type="compositionally biased region" description="Polar residues" evidence="1">
    <location>
        <begin position="324"/>
        <end position="340"/>
    </location>
</feature>
<feature type="compositionally biased region" description="Polar residues" evidence="1">
    <location>
        <begin position="357"/>
        <end position="372"/>
    </location>
</feature>
<feature type="compositionally biased region" description="Polar residues" evidence="1">
    <location>
        <begin position="431"/>
        <end position="452"/>
    </location>
</feature>
<keyword evidence="3" id="KW-0732">Signal</keyword>
<feature type="compositionally biased region" description="Basic and acidic residues" evidence="1">
    <location>
        <begin position="386"/>
        <end position="396"/>
    </location>
</feature>
<feature type="transmembrane region" description="Helical" evidence="2">
    <location>
        <begin position="540"/>
        <end position="563"/>
    </location>
</feature>
<gene>
    <name evidence="4" type="ORF">ANCCEY_06628</name>
</gene>
<dbReference type="Proteomes" id="UP000054495">
    <property type="component" value="Unassembled WGS sequence"/>
</dbReference>
<evidence type="ECO:0000256" key="3">
    <source>
        <dbReference type="SAM" id="SignalP"/>
    </source>
</evidence>
<evidence type="ECO:0000256" key="2">
    <source>
        <dbReference type="SAM" id="Phobius"/>
    </source>
</evidence>
<keyword evidence="2" id="KW-1133">Transmembrane helix</keyword>
<protein>
    <submittedName>
        <fullName evidence="4">Uncharacterized protein</fullName>
    </submittedName>
</protein>
<evidence type="ECO:0000313" key="5">
    <source>
        <dbReference type="Proteomes" id="UP000054495"/>
    </source>
</evidence>
<accession>A0A0D6LR07</accession>
<feature type="compositionally biased region" description="Polar residues" evidence="1">
    <location>
        <begin position="492"/>
        <end position="506"/>
    </location>
</feature>
<feature type="compositionally biased region" description="Pro residues" evidence="1">
    <location>
        <begin position="592"/>
        <end position="608"/>
    </location>
</feature>
<feature type="region of interest" description="Disordered" evidence="1">
    <location>
        <begin position="23"/>
        <end position="133"/>
    </location>
</feature>
<dbReference type="EMBL" id="KE124950">
    <property type="protein sequence ID" value="EPB74289.1"/>
    <property type="molecule type" value="Genomic_DNA"/>
</dbReference>
<feature type="compositionally biased region" description="Basic and acidic residues" evidence="1">
    <location>
        <begin position="24"/>
        <end position="38"/>
    </location>
</feature>
<keyword evidence="2" id="KW-0472">Membrane</keyword>